<evidence type="ECO:0000313" key="2">
    <source>
        <dbReference type="Proteomes" id="UP000480684"/>
    </source>
</evidence>
<accession>A0A7C9V0M7</accession>
<keyword evidence="2" id="KW-1185">Reference proteome</keyword>
<dbReference type="GO" id="GO:0032259">
    <property type="term" value="P:methylation"/>
    <property type="evidence" value="ECO:0007669"/>
    <property type="project" value="UniProtKB-KW"/>
</dbReference>
<protein>
    <submittedName>
        <fullName evidence="1">Class I SAM-dependent methyltransferase</fullName>
    </submittedName>
</protein>
<dbReference type="RefSeq" id="WP_163681764.1">
    <property type="nucleotide sequence ID" value="NZ_JAAIYP010000042.1"/>
</dbReference>
<dbReference type="Gene3D" id="3.40.50.150">
    <property type="entry name" value="Vaccinia Virus protein VP39"/>
    <property type="match status" value="1"/>
</dbReference>
<name>A0A7C9V0M7_9PROT</name>
<dbReference type="CDD" id="cd02440">
    <property type="entry name" value="AdoMet_MTases"/>
    <property type="match status" value="1"/>
</dbReference>
<dbReference type="SUPFAM" id="SSF53335">
    <property type="entry name" value="S-adenosyl-L-methionine-dependent methyltransferases"/>
    <property type="match status" value="1"/>
</dbReference>
<keyword evidence="1" id="KW-0489">Methyltransferase</keyword>
<comment type="caution">
    <text evidence="1">The sequence shown here is derived from an EMBL/GenBank/DDBJ whole genome shotgun (WGS) entry which is preliminary data.</text>
</comment>
<dbReference type="EMBL" id="JAAIYP010000042">
    <property type="protein sequence ID" value="NFV81575.1"/>
    <property type="molecule type" value="Genomic_DNA"/>
</dbReference>
<organism evidence="1 2">
    <name type="scientific">Magnetospirillum aberrantis SpK</name>
    <dbReference type="NCBI Taxonomy" id="908842"/>
    <lineage>
        <taxon>Bacteria</taxon>
        <taxon>Pseudomonadati</taxon>
        <taxon>Pseudomonadota</taxon>
        <taxon>Alphaproteobacteria</taxon>
        <taxon>Rhodospirillales</taxon>
        <taxon>Rhodospirillaceae</taxon>
        <taxon>Magnetospirillum</taxon>
    </lineage>
</organism>
<gene>
    <name evidence="1" type="ORF">G4223_15810</name>
</gene>
<dbReference type="GO" id="GO:0008168">
    <property type="term" value="F:methyltransferase activity"/>
    <property type="evidence" value="ECO:0007669"/>
    <property type="project" value="UniProtKB-KW"/>
</dbReference>
<proteinExistence type="predicted"/>
<dbReference type="PANTHER" id="PTHR43861">
    <property type="entry name" value="TRANS-ACONITATE 2-METHYLTRANSFERASE-RELATED"/>
    <property type="match status" value="1"/>
</dbReference>
<dbReference type="InterPro" id="IPR029063">
    <property type="entry name" value="SAM-dependent_MTases_sf"/>
</dbReference>
<sequence>MSAAFDKPEDFYQVYDRHRTYVRADLRKKHIRDFTANVWNPAGFTPGMRVLELGCGVGLFLAFLRAMGVKDVTGVEMDPKVKEFMPADLAALVHTTTFEDFLGREGLGQFDRIVMLDVFEHFSPAEGVALLRRFAQLLAPGGKLVIRVPNMASPWGLQYQYNDLTHKGFYAPGNIRQLALAAGWDAEACLPSRRGSTVRRLTEAAFECLMNKVLTDPPPVWTANFIAVLSPQRN</sequence>
<reference evidence="1 2" key="1">
    <citation type="submission" date="2020-02" db="EMBL/GenBank/DDBJ databases">
        <authorList>
            <person name="Dziuba M."/>
            <person name="Kuznetsov B."/>
            <person name="Mardanov A."/>
            <person name="Ravin N."/>
            <person name="Grouzdev D."/>
        </authorList>
    </citation>
    <scope>NUCLEOTIDE SEQUENCE [LARGE SCALE GENOMIC DNA]</scope>
    <source>
        <strain evidence="1 2">SpK</strain>
    </source>
</reference>
<dbReference type="Proteomes" id="UP000480684">
    <property type="component" value="Unassembled WGS sequence"/>
</dbReference>
<dbReference type="Pfam" id="PF13489">
    <property type="entry name" value="Methyltransf_23"/>
    <property type="match status" value="1"/>
</dbReference>
<evidence type="ECO:0000313" key="1">
    <source>
        <dbReference type="EMBL" id="NFV81575.1"/>
    </source>
</evidence>
<dbReference type="AlphaFoldDB" id="A0A7C9V0M7"/>
<keyword evidence="1" id="KW-0808">Transferase</keyword>